<feature type="transmembrane region" description="Helical" evidence="1">
    <location>
        <begin position="93"/>
        <end position="113"/>
    </location>
</feature>
<feature type="transmembrane region" description="Helical" evidence="1">
    <location>
        <begin position="224"/>
        <end position="241"/>
    </location>
</feature>
<reference evidence="2" key="1">
    <citation type="submission" date="2012-03" db="EMBL/GenBank/DDBJ databases">
        <title>Functional metagenomics reveals considerable lignocellulase gene clusters in the gut microbiome of a wood-feeding higher termite.</title>
        <authorList>
            <person name="Liu N."/>
        </authorList>
    </citation>
    <scope>NUCLEOTIDE SEQUENCE</scope>
</reference>
<feature type="transmembrane region" description="Helical" evidence="1">
    <location>
        <begin position="133"/>
        <end position="154"/>
    </location>
</feature>
<feature type="transmembrane region" description="Helical" evidence="1">
    <location>
        <begin position="247"/>
        <end position="265"/>
    </location>
</feature>
<name>A0A806KN79_9BACT</name>
<protein>
    <submittedName>
        <fullName evidence="2">Uncharacterized protein</fullName>
    </submittedName>
</protein>
<keyword evidence="1" id="KW-0812">Transmembrane</keyword>
<feature type="transmembrane region" description="Helical" evidence="1">
    <location>
        <begin position="62"/>
        <end position="86"/>
    </location>
</feature>
<accession>A0A806KN79</accession>
<dbReference type="AlphaFoldDB" id="A0A806KN79"/>
<organism evidence="2">
    <name type="scientific">uncultured bacterium contig00003</name>
    <dbReference type="NCBI Taxonomy" id="1181495"/>
    <lineage>
        <taxon>Bacteria</taxon>
        <taxon>environmental samples</taxon>
    </lineage>
</organism>
<evidence type="ECO:0000313" key="2">
    <source>
        <dbReference type="EMBL" id="AGS51968.1"/>
    </source>
</evidence>
<keyword evidence="1" id="KW-1133">Transmembrane helix</keyword>
<feature type="transmembrane region" description="Helical" evidence="1">
    <location>
        <begin position="12"/>
        <end position="35"/>
    </location>
</feature>
<dbReference type="EMBL" id="JQ844178">
    <property type="protein sequence ID" value="AGS51968.1"/>
    <property type="molecule type" value="Genomic_DNA"/>
</dbReference>
<feature type="transmembrane region" description="Helical" evidence="1">
    <location>
        <begin position="198"/>
        <end position="217"/>
    </location>
</feature>
<feature type="transmembrane region" description="Helical" evidence="1">
    <location>
        <begin position="161"/>
        <end position="178"/>
    </location>
</feature>
<evidence type="ECO:0000256" key="1">
    <source>
        <dbReference type="SAM" id="Phobius"/>
    </source>
</evidence>
<sequence length="275" mass="31199">MTLSGRNAFFRVGIALCAISSLLILAVSFLLIPAYPNMEENTRRPADFFQVLIGKFLKTSYFAVHTSMIMVVLFSLIGIILIFYYFEQTSAPEILYIAFFTVSFSFETIRFILPLQYIYDIPSFYMLIASRALLFARYFGIFSLVTASICAAGLEVQMTRNAIMIIIIATLAIVGVPIDTQSWDTGFNAIHGFNNMFRLIEIAAFFSIVVSFFIAVHVRGSKEYAYIGIGFVIALVGRYFLLYFDNWAGPVPGILMLSFGMWFVCSKLHRIYLWL</sequence>
<keyword evidence="1" id="KW-0472">Membrane</keyword>
<proteinExistence type="predicted"/>